<comment type="catalytic activity">
    <reaction evidence="2">
        <text>3-dehydroshikimate = 3,4-dihydroxybenzoate + H2O</text>
        <dbReference type="Rhea" id="RHEA:24848"/>
        <dbReference type="ChEBI" id="CHEBI:15377"/>
        <dbReference type="ChEBI" id="CHEBI:16630"/>
        <dbReference type="ChEBI" id="CHEBI:36241"/>
        <dbReference type="EC" id="4.2.1.118"/>
    </reaction>
</comment>
<evidence type="ECO:0000256" key="2">
    <source>
        <dbReference type="HAMAP-Rule" id="MF_02238"/>
    </source>
</evidence>
<dbReference type="EMBL" id="JBDPGJ010000002">
    <property type="protein sequence ID" value="MEX0405905.1"/>
    <property type="molecule type" value="Genomic_DNA"/>
</dbReference>
<sequence>MKTSIATVSISGDLPEKLAAIAAAGFDGVEIFENDFLAFDGSPADVGRMVRDHGLEITLFQPFRDFEGMPEPQRSRTFSRAERKFDLMTELGTDLMLVCSNVSPLSLGGIDRAAADFRELGERAARRGLRVGYEALAWGRHVSDHRDAWEIVRRADHKNIGLILDSFHTLARRIDPDTIRSIPGDRIFIVQLADAPLIEMDLLYWSRHFRNMPGEGDLPVAAFMRAVAATGYSGTLSLEIFNDQFRGGSPKTVSVDGYRSLVYLMDRVKRAEPDVSIAVPDMPDRIEVLGVEFVEFTADEEEAAELSSMLTAMGFRETARHKSKDVALFRQGDINLVLNTERKGFAHSAHLVHGMSAYALGLKVQDANATVERAEALGAEVFEQAPGPGEIAIPAIRGVGGGVIYFIDAKSDLAKVWDIEFEPLKDVVPETGAGLKAIDHVAQTMAYDEMLSWVLFYTSIFRTRKTPVVDIVDPAGLVRSQVIGNEDGSLRLTLNGAENRRTLAGHFIAESFGSGIQHLAFATSDIFAAAAALRRNSLEPLSISRNYYDDLEARFGLEPKFSDRLRAENILYDRDSTSEYFQIYTPMFGEGFFFEIVERRGGYAGYGGPNAPFRIAAQKRRMGPKGMPKM</sequence>
<dbReference type="InterPro" id="IPR050312">
    <property type="entry name" value="IolE/XylAMocC-like"/>
</dbReference>
<feature type="domain" description="VOC" evidence="3">
    <location>
        <begin position="290"/>
        <end position="409"/>
    </location>
</feature>
<evidence type="ECO:0000313" key="4">
    <source>
        <dbReference type="EMBL" id="MEX0405905.1"/>
    </source>
</evidence>
<evidence type="ECO:0000259" key="3">
    <source>
        <dbReference type="PROSITE" id="PS51819"/>
    </source>
</evidence>
<dbReference type="Gene3D" id="3.10.180.10">
    <property type="entry name" value="2,3-Dihydroxybiphenyl 1,2-Dioxygenase, domain 1"/>
    <property type="match status" value="2"/>
</dbReference>
<keyword evidence="2" id="KW-0456">Lyase</keyword>
<comment type="similarity">
    <text evidence="2">Belongs to the bacterial two-domain DSD family.</text>
</comment>
<proteinExistence type="inferred from homology"/>
<feature type="binding site" evidence="2">
    <location>
        <position position="239"/>
    </location>
    <ligand>
        <name>a divalent metal cation</name>
        <dbReference type="ChEBI" id="CHEBI:60240"/>
        <note>catalytic</note>
    </ligand>
</feature>
<dbReference type="Pfam" id="PF14696">
    <property type="entry name" value="Glyoxalase_5"/>
    <property type="match status" value="1"/>
</dbReference>
<accession>A0ABV3SJW7</accession>
<dbReference type="CDD" id="cd08342">
    <property type="entry name" value="HPPD_N_like"/>
    <property type="match status" value="1"/>
</dbReference>
<dbReference type="RefSeq" id="WP_367953778.1">
    <property type="nucleotide sequence ID" value="NZ_JBDPGJ010000002.1"/>
</dbReference>
<feature type="binding site" evidence="2">
    <location>
        <position position="595"/>
    </location>
    <ligand>
        <name>Mg(2+)</name>
        <dbReference type="ChEBI" id="CHEBI:18420"/>
    </ligand>
</feature>
<feature type="binding site" evidence="2">
    <location>
        <position position="165"/>
    </location>
    <ligand>
        <name>a divalent metal cation</name>
        <dbReference type="ChEBI" id="CHEBI:60240"/>
        <note>catalytic</note>
    </ligand>
</feature>
<dbReference type="InterPro" id="IPR037523">
    <property type="entry name" value="VOC_core"/>
</dbReference>
<comment type="cofactor">
    <cofactor evidence="2">
        <name>a divalent metal cation</name>
        <dbReference type="ChEBI" id="CHEBI:60240"/>
    </cofactor>
</comment>
<gene>
    <name evidence="4" type="ORF">ABGN05_09555</name>
</gene>
<comment type="caution">
    <text evidence="4">The sequence shown here is derived from an EMBL/GenBank/DDBJ whole genome shotgun (WGS) entry which is preliminary data.</text>
</comment>
<dbReference type="PANTHER" id="PTHR12110">
    <property type="entry name" value="HYDROXYPYRUVATE ISOMERASE"/>
    <property type="match status" value="1"/>
</dbReference>
<dbReference type="EC" id="4.2.1.118" evidence="2"/>
<organism evidence="4 5">
    <name type="scientific">Aquibium pacificus</name>
    <dbReference type="NCBI Taxonomy" id="3153579"/>
    <lineage>
        <taxon>Bacteria</taxon>
        <taxon>Pseudomonadati</taxon>
        <taxon>Pseudomonadota</taxon>
        <taxon>Alphaproteobacteria</taxon>
        <taxon>Hyphomicrobiales</taxon>
        <taxon>Phyllobacteriaceae</taxon>
        <taxon>Aquibium</taxon>
    </lineage>
</organism>
<keyword evidence="1 2" id="KW-0479">Metal-binding</keyword>
<dbReference type="Pfam" id="PF01261">
    <property type="entry name" value="AP_endonuc_2"/>
    <property type="match status" value="1"/>
</dbReference>
<dbReference type="InterPro" id="IPR029068">
    <property type="entry name" value="Glyas_Bleomycin-R_OHBP_Dase"/>
</dbReference>
<comment type="function">
    <text evidence="2">Catalyzes the conversion of 3-dehydroshikimate to protocatechuate (3,4-dihydroxybenzoate), a common intermediate of quinate and shikimate degradation pathways.</text>
</comment>
<feature type="binding site" evidence="2">
    <location>
        <position position="440"/>
    </location>
    <ligand>
        <name>Mg(2+)</name>
        <dbReference type="ChEBI" id="CHEBI:18420"/>
    </ligand>
</feature>
<protein>
    <recommendedName>
        <fullName evidence="2">3-dehydroshikimate dehydratase</fullName>
        <shortName evidence="2">DSD</shortName>
        <ecNumber evidence="2">4.2.1.118</ecNumber>
    </recommendedName>
</protein>
<dbReference type="Proteomes" id="UP001556692">
    <property type="component" value="Unassembled WGS sequence"/>
</dbReference>
<dbReference type="InterPro" id="IPR036237">
    <property type="entry name" value="Xyl_isomerase-like_sf"/>
</dbReference>
<dbReference type="SUPFAM" id="SSF54593">
    <property type="entry name" value="Glyoxalase/Bleomycin resistance protein/Dihydroxybiphenyl dioxygenase"/>
    <property type="match status" value="1"/>
</dbReference>
<dbReference type="Gene3D" id="3.20.20.150">
    <property type="entry name" value="Divalent-metal-dependent TIM barrel enzymes"/>
    <property type="match status" value="1"/>
</dbReference>
<feature type="binding site" evidence="2">
    <location>
        <position position="191"/>
    </location>
    <ligand>
        <name>a divalent metal cation</name>
        <dbReference type="ChEBI" id="CHEBI:60240"/>
        <note>catalytic</note>
    </ligand>
</feature>
<reference evidence="4 5" key="1">
    <citation type="submission" date="2024-05" db="EMBL/GenBank/DDBJ databases">
        <authorList>
            <person name="Jiang F."/>
        </authorList>
    </citation>
    <scope>NUCLEOTIDE SEQUENCE [LARGE SCALE GENOMIC DNA]</scope>
    <source>
        <strain evidence="4 5">LZ166</strain>
    </source>
</reference>
<evidence type="ECO:0000313" key="5">
    <source>
        <dbReference type="Proteomes" id="UP001556692"/>
    </source>
</evidence>
<dbReference type="PANTHER" id="PTHR12110:SF21">
    <property type="entry name" value="XYLOSE ISOMERASE-LIKE TIM BARREL DOMAIN-CONTAINING PROTEIN"/>
    <property type="match status" value="1"/>
</dbReference>
<comment type="pathway">
    <text evidence="2">Aromatic compound metabolism; 3,4-dihydroxybenzoate biosynthesis.</text>
</comment>
<dbReference type="HAMAP" id="MF_02238">
    <property type="entry name" value="DSD"/>
    <property type="match status" value="1"/>
</dbReference>
<keyword evidence="5" id="KW-1185">Reference proteome</keyword>
<dbReference type="SUPFAM" id="SSF51658">
    <property type="entry name" value="Xylose isomerase-like"/>
    <property type="match status" value="1"/>
</dbReference>
<dbReference type="InterPro" id="IPR041736">
    <property type="entry name" value="4OHPhenylPyrv_dOase_N"/>
</dbReference>
<feature type="binding site" evidence="2">
    <location>
        <position position="518"/>
    </location>
    <ligand>
        <name>Mg(2+)</name>
        <dbReference type="ChEBI" id="CHEBI:18420"/>
    </ligand>
</feature>
<dbReference type="InterPro" id="IPR013022">
    <property type="entry name" value="Xyl_isomerase-like_TIM-brl"/>
</dbReference>
<feature type="domain" description="VOC" evidence="3">
    <location>
        <begin position="437"/>
        <end position="586"/>
    </location>
</feature>
<name>A0ABV3SJW7_9HYPH</name>
<dbReference type="PROSITE" id="PS51819">
    <property type="entry name" value="VOC"/>
    <property type="match status" value="2"/>
</dbReference>
<evidence type="ECO:0000256" key="1">
    <source>
        <dbReference type="ARBA" id="ARBA00022723"/>
    </source>
</evidence>
<dbReference type="InterPro" id="IPR043700">
    <property type="entry name" value="DSD"/>
</dbReference>
<feature type="binding site" evidence="2">
    <location>
        <position position="134"/>
    </location>
    <ligand>
        <name>a divalent metal cation</name>
        <dbReference type="ChEBI" id="CHEBI:60240"/>
        <note>catalytic</note>
    </ligand>
</feature>